<dbReference type="Pfam" id="PF13733">
    <property type="entry name" value="Glyco_transf_7N"/>
    <property type="match status" value="1"/>
</dbReference>
<evidence type="ECO:0000256" key="14">
    <source>
        <dbReference type="ARBA" id="ARBA00023180"/>
    </source>
</evidence>
<protein>
    <recommendedName>
        <fullName evidence="17">Beta-1,4-galactosyltransferase</fullName>
        <shortName evidence="17">Beta-1,4-GalTase</shortName>
        <ecNumber evidence="17">2.4.1.-</ecNumber>
    </recommendedName>
</protein>
<dbReference type="GO" id="GO:0008092">
    <property type="term" value="F:cytoskeletal protein binding"/>
    <property type="evidence" value="ECO:0007669"/>
    <property type="project" value="TreeGrafter"/>
</dbReference>
<name>A0AA47NWQ1_MERPO</name>
<keyword evidence="9 17" id="KW-0735">Signal-anchor</keyword>
<sequence length="499" mass="55880">MNRRHLRLLLLSAVALLSCSYWVALWRRGAFRQAGSGGGFPATLEDPVDSNNASSSSIISISSSSPTVLPPCPADPPGLVGPMRVEFDWRRTMEDVRRGSSAGLRDGGRYSPPDCVSRHKVAIIIPFRNRHEHLKHWLYYLHPILKRQQLDYGVYVIHQHGTTTFNRAKLLNVGFVESLKEYAYDCFVFSDVDLVPMDDRNVYRCHSEPRHMAAAMDKFGFRLPYKTYFGGVVALTRAQYMLINGFSNTYWGWGAEDDDMYKRIVRRKMTVSRPDSKVGMYKMVRHTRDAHNEENPRASSQLSLTAVTMDNDGINTLKYTVKRIDKDQLHTMILVDIHAQLTVKKRLGNKEASSCGTILLYCEPYTVSSAQQDAVRITVPQSISYKFGPTPGNPDEINISLSHIESFICGVTEGRDDWLTECGGGGGDCRTLRGILESRGRLALPLGDRKDGGDDEDEGGVVCERWSPEQLSRDRRILSLRWIPSSTGVAVGVAVGVSQ</sequence>
<evidence type="ECO:0000256" key="4">
    <source>
        <dbReference type="ARBA" id="ARBA00005735"/>
    </source>
</evidence>
<evidence type="ECO:0000256" key="1">
    <source>
        <dbReference type="ARBA" id="ARBA00001936"/>
    </source>
</evidence>
<evidence type="ECO:0000256" key="7">
    <source>
        <dbReference type="ARBA" id="ARBA00022692"/>
    </source>
</evidence>
<keyword evidence="7" id="KW-0812">Transmembrane</keyword>
<keyword evidence="11 17" id="KW-0333">Golgi apparatus</keyword>
<keyword evidence="21" id="KW-1185">Reference proteome</keyword>
<dbReference type="AlphaFoldDB" id="A0AA47NWQ1"/>
<dbReference type="PROSITE" id="PS51257">
    <property type="entry name" value="PROKAR_LIPOPROTEIN"/>
    <property type="match status" value="1"/>
</dbReference>
<evidence type="ECO:0000259" key="19">
    <source>
        <dbReference type="Pfam" id="PF13733"/>
    </source>
</evidence>
<evidence type="ECO:0000256" key="13">
    <source>
        <dbReference type="ARBA" id="ARBA00023157"/>
    </source>
</evidence>
<evidence type="ECO:0000256" key="17">
    <source>
        <dbReference type="RuleBase" id="RU368121"/>
    </source>
</evidence>
<evidence type="ECO:0000256" key="5">
    <source>
        <dbReference type="ARBA" id="ARBA00022676"/>
    </source>
</evidence>
<accession>A0AA47NWQ1</accession>
<evidence type="ECO:0000313" key="21">
    <source>
        <dbReference type="Proteomes" id="UP001174136"/>
    </source>
</evidence>
<keyword evidence="12" id="KW-0472">Membrane</keyword>
<keyword evidence="14 17" id="KW-0325">Glycoprotein</keyword>
<dbReference type="FunFam" id="3.90.550.10:FF:000028">
    <property type="entry name" value="beta-1,4-galactosyltransferase 1"/>
    <property type="match status" value="1"/>
</dbReference>
<organism evidence="20 21">
    <name type="scientific">Merluccius polli</name>
    <name type="common">Benguela hake</name>
    <name type="synonym">Merluccius cadenati</name>
    <dbReference type="NCBI Taxonomy" id="89951"/>
    <lineage>
        <taxon>Eukaryota</taxon>
        <taxon>Metazoa</taxon>
        <taxon>Chordata</taxon>
        <taxon>Craniata</taxon>
        <taxon>Vertebrata</taxon>
        <taxon>Euteleostomi</taxon>
        <taxon>Actinopterygii</taxon>
        <taxon>Neopterygii</taxon>
        <taxon>Teleostei</taxon>
        <taxon>Neoteleostei</taxon>
        <taxon>Acanthomorphata</taxon>
        <taxon>Zeiogadaria</taxon>
        <taxon>Gadariae</taxon>
        <taxon>Gadiformes</taxon>
        <taxon>Gadoidei</taxon>
        <taxon>Merlucciidae</taxon>
        <taxon>Merluccius</taxon>
    </lineage>
</organism>
<dbReference type="GO" id="GO:0005975">
    <property type="term" value="P:carbohydrate metabolic process"/>
    <property type="evidence" value="ECO:0007669"/>
    <property type="project" value="InterPro"/>
</dbReference>
<dbReference type="PANTHER" id="PTHR19300:SF5">
    <property type="entry name" value="BETA-1,4-GALACTOSYLTRANSFERASE 1"/>
    <property type="match status" value="1"/>
</dbReference>
<dbReference type="GO" id="GO:0006487">
    <property type="term" value="P:protein N-linked glycosylation"/>
    <property type="evidence" value="ECO:0007669"/>
    <property type="project" value="TreeGrafter"/>
</dbReference>
<dbReference type="GO" id="GO:0003945">
    <property type="term" value="F:N-acetyllactosamine synthase activity"/>
    <property type="evidence" value="ECO:0007669"/>
    <property type="project" value="UniProtKB-EC"/>
</dbReference>
<dbReference type="Gene3D" id="3.90.550.10">
    <property type="entry name" value="Spore Coat Polysaccharide Biosynthesis Protein SpsA, Chain A"/>
    <property type="match status" value="1"/>
</dbReference>
<evidence type="ECO:0000256" key="6">
    <source>
        <dbReference type="ARBA" id="ARBA00022679"/>
    </source>
</evidence>
<evidence type="ECO:0000256" key="11">
    <source>
        <dbReference type="ARBA" id="ARBA00023034"/>
    </source>
</evidence>
<dbReference type="SUPFAM" id="SSF53448">
    <property type="entry name" value="Nucleotide-diphospho-sugar transferases"/>
    <property type="match status" value="1"/>
</dbReference>
<dbReference type="GO" id="GO:0003831">
    <property type="term" value="F:beta-N-acetylglucosaminylglycopeptide beta-1,4-galactosyltransferase activity"/>
    <property type="evidence" value="ECO:0007669"/>
    <property type="project" value="TreeGrafter"/>
</dbReference>
<dbReference type="InterPro" id="IPR003859">
    <property type="entry name" value="Galactosyl_T"/>
</dbReference>
<dbReference type="Pfam" id="PF02709">
    <property type="entry name" value="Glyco_transf_7C"/>
    <property type="match status" value="1"/>
</dbReference>
<comment type="subcellular location">
    <subcellularLocation>
        <location evidence="2 17">Golgi apparatus membrane</location>
        <topology evidence="2 17">Single-pass type II membrane protein</topology>
    </subcellularLocation>
</comment>
<comment type="catalytic activity">
    <reaction evidence="16">
        <text>N-acetyl-D-glucosamine + UDP-alpha-D-galactose = beta-D-galactosyl-(1-&gt;4)-N-acetyl-D-glucosamine + UDP + H(+)</text>
        <dbReference type="Rhea" id="RHEA:17745"/>
        <dbReference type="ChEBI" id="CHEBI:15378"/>
        <dbReference type="ChEBI" id="CHEBI:58223"/>
        <dbReference type="ChEBI" id="CHEBI:60152"/>
        <dbReference type="ChEBI" id="CHEBI:66914"/>
        <dbReference type="ChEBI" id="CHEBI:506227"/>
        <dbReference type="EC" id="2.4.1.90"/>
    </reaction>
    <physiologicalReaction direction="left-to-right" evidence="16">
        <dbReference type="Rhea" id="RHEA:17746"/>
    </physiologicalReaction>
</comment>
<keyword evidence="8 17" id="KW-0479">Metal-binding</keyword>
<keyword evidence="10" id="KW-1133">Transmembrane helix</keyword>
<dbReference type="PRINTS" id="PR02050">
    <property type="entry name" value="B14GALTRFASE"/>
</dbReference>
<gene>
    <name evidence="20" type="primary">B4GALT1</name>
    <name evidence="20" type="ORF">N1851_021314</name>
</gene>
<evidence type="ECO:0000256" key="8">
    <source>
        <dbReference type="ARBA" id="ARBA00022723"/>
    </source>
</evidence>
<evidence type="ECO:0000256" key="16">
    <source>
        <dbReference type="ARBA" id="ARBA00049413"/>
    </source>
</evidence>
<proteinExistence type="inferred from homology"/>
<comment type="similarity">
    <text evidence="4 17">Belongs to the glycosyltransferase 7 family.</text>
</comment>
<evidence type="ECO:0000256" key="3">
    <source>
        <dbReference type="ARBA" id="ARBA00004922"/>
    </source>
</evidence>
<dbReference type="InterPro" id="IPR029044">
    <property type="entry name" value="Nucleotide-diphossugar_trans"/>
</dbReference>
<dbReference type="PANTHER" id="PTHR19300">
    <property type="entry name" value="BETA-1,4-GALACTOSYLTRANSFERASE"/>
    <property type="match status" value="1"/>
</dbReference>
<reference evidence="20" key="1">
    <citation type="journal article" date="2023" name="Front. Mar. Sci.">
        <title>A new Merluccius polli reference genome to investigate the effects of global change in West African waters.</title>
        <authorList>
            <person name="Mateo J.L."/>
            <person name="Blanco-Fernandez C."/>
            <person name="Garcia-Vazquez E."/>
            <person name="Machado-Schiaffino G."/>
        </authorList>
    </citation>
    <scope>NUCLEOTIDE SEQUENCE</scope>
    <source>
        <strain evidence="20">C29</strain>
        <tissue evidence="20">Fin</tissue>
    </source>
</reference>
<comment type="function">
    <text evidence="17">Responsible for the synthesis of complex-type N-linked oligosaccharides in many glycoproteins as well as the carbohydrate moieties of glycolipids.</text>
</comment>
<dbReference type="GO" id="GO:0032580">
    <property type="term" value="C:Golgi cisterna membrane"/>
    <property type="evidence" value="ECO:0007669"/>
    <property type="project" value="UniProtKB-UniRule"/>
</dbReference>
<dbReference type="Proteomes" id="UP001174136">
    <property type="component" value="Unassembled WGS sequence"/>
</dbReference>
<dbReference type="GO" id="GO:0000139">
    <property type="term" value="C:Golgi membrane"/>
    <property type="evidence" value="ECO:0007669"/>
    <property type="project" value="UniProtKB-SubCell"/>
</dbReference>
<feature type="domain" description="Galactosyltransferase C-terminal" evidence="18">
    <location>
        <begin position="210"/>
        <end position="287"/>
    </location>
</feature>
<evidence type="ECO:0000256" key="9">
    <source>
        <dbReference type="ARBA" id="ARBA00022968"/>
    </source>
</evidence>
<keyword evidence="6 17" id="KW-0808">Transferase</keyword>
<dbReference type="InterPro" id="IPR027791">
    <property type="entry name" value="Galactosyl_T_C"/>
</dbReference>
<dbReference type="GO" id="GO:0046872">
    <property type="term" value="F:metal ion binding"/>
    <property type="evidence" value="ECO:0007669"/>
    <property type="project" value="UniProtKB-UniRule"/>
</dbReference>
<evidence type="ECO:0000256" key="10">
    <source>
        <dbReference type="ARBA" id="ARBA00022989"/>
    </source>
</evidence>
<evidence type="ECO:0000256" key="15">
    <source>
        <dbReference type="ARBA" id="ARBA00023211"/>
    </source>
</evidence>
<keyword evidence="15 17" id="KW-0464">Manganese</keyword>
<dbReference type="CDD" id="cd00899">
    <property type="entry name" value="b4GalT"/>
    <property type="match status" value="1"/>
</dbReference>
<evidence type="ECO:0000256" key="2">
    <source>
        <dbReference type="ARBA" id="ARBA00004323"/>
    </source>
</evidence>
<evidence type="ECO:0000313" key="20">
    <source>
        <dbReference type="EMBL" id="KAK0141541.1"/>
    </source>
</evidence>
<keyword evidence="13" id="KW-1015">Disulfide bond</keyword>
<comment type="cofactor">
    <cofactor evidence="1 17">
        <name>Mn(2+)</name>
        <dbReference type="ChEBI" id="CHEBI:29035"/>
    </cofactor>
</comment>
<keyword evidence="5 17" id="KW-0328">Glycosyltransferase</keyword>
<dbReference type="EMBL" id="JAOPHQ010003803">
    <property type="protein sequence ID" value="KAK0141541.1"/>
    <property type="molecule type" value="Genomic_DNA"/>
</dbReference>
<feature type="domain" description="Galactosyltransferase N-terminal" evidence="19">
    <location>
        <begin position="72"/>
        <end position="206"/>
    </location>
</feature>
<comment type="caution">
    <text evidence="20">The sequence shown here is derived from an EMBL/GenBank/DDBJ whole genome shotgun (WGS) entry which is preliminary data.</text>
</comment>
<comment type="pathway">
    <text evidence="3 17">Protein modification; protein glycosylation.</text>
</comment>
<evidence type="ECO:0000259" key="18">
    <source>
        <dbReference type="Pfam" id="PF02709"/>
    </source>
</evidence>
<dbReference type="EC" id="2.4.1.-" evidence="17"/>
<dbReference type="InterPro" id="IPR027995">
    <property type="entry name" value="Galactosyl_T_N"/>
</dbReference>
<evidence type="ECO:0000256" key="12">
    <source>
        <dbReference type="ARBA" id="ARBA00023136"/>
    </source>
</evidence>